<keyword evidence="2 4" id="KW-0547">Nucleotide-binding</keyword>
<name>A0ABZ2LUF7_9BACT</name>
<dbReference type="EC" id="6.3.3.2" evidence="4"/>
<protein>
    <recommendedName>
        <fullName evidence="4">5-formyltetrahydrofolate cyclo-ligase</fullName>
        <ecNumber evidence="4">6.3.3.2</ecNumber>
    </recommendedName>
</protein>
<evidence type="ECO:0000313" key="6">
    <source>
        <dbReference type="EMBL" id="WXB13244.1"/>
    </source>
</evidence>
<keyword evidence="3 4" id="KW-0067">ATP-binding</keyword>
<evidence type="ECO:0000256" key="2">
    <source>
        <dbReference type="ARBA" id="ARBA00022741"/>
    </source>
</evidence>
<keyword evidence="4" id="KW-0479">Metal-binding</keyword>
<dbReference type="InterPro" id="IPR002698">
    <property type="entry name" value="FTHF_cligase"/>
</dbReference>
<evidence type="ECO:0000256" key="3">
    <source>
        <dbReference type="ARBA" id="ARBA00022840"/>
    </source>
</evidence>
<keyword evidence="6" id="KW-0436">Ligase</keyword>
<comment type="similarity">
    <text evidence="1 4">Belongs to the 5-formyltetrahydrofolate cyclo-ligase family.</text>
</comment>
<dbReference type="EMBL" id="CP089984">
    <property type="protein sequence ID" value="WXB13244.1"/>
    <property type="molecule type" value="Genomic_DNA"/>
</dbReference>
<dbReference type="PANTHER" id="PTHR23407:SF1">
    <property type="entry name" value="5-FORMYLTETRAHYDROFOLATE CYCLO-LIGASE"/>
    <property type="match status" value="1"/>
</dbReference>
<feature type="region of interest" description="Disordered" evidence="5">
    <location>
        <begin position="210"/>
        <end position="233"/>
    </location>
</feature>
<keyword evidence="4" id="KW-0460">Magnesium</keyword>
<dbReference type="Proteomes" id="UP001370348">
    <property type="component" value="Chromosome"/>
</dbReference>
<accession>A0ABZ2LUF7</accession>
<evidence type="ECO:0000256" key="5">
    <source>
        <dbReference type="SAM" id="MobiDB-lite"/>
    </source>
</evidence>
<dbReference type="Pfam" id="PF01812">
    <property type="entry name" value="5-FTHF_cyc-lig"/>
    <property type="match status" value="1"/>
</dbReference>
<keyword evidence="7" id="KW-1185">Reference proteome</keyword>
<reference evidence="6 7" key="1">
    <citation type="submission" date="2021-12" db="EMBL/GenBank/DDBJ databases">
        <title>Discovery of the Pendulisporaceae a myxobacterial family with distinct sporulation behavior and unique specialized metabolism.</title>
        <authorList>
            <person name="Garcia R."/>
            <person name="Popoff A."/>
            <person name="Bader C.D."/>
            <person name="Loehr J."/>
            <person name="Walesch S."/>
            <person name="Walt C."/>
            <person name="Boldt J."/>
            <person name="Bunk B."/>
            <person name="Haeckl F.J.F.P.J."/>
            <person name="Gunesch A.P."/>
            <person name="Birkelbach J."/>
            <person name="Nuebel U."/>
            <person name="Pietschmann T."/>
            <person name="Bach T."/>
            <person name="Mueller R."/>
        </authorList>
    </citation>
    <scope>NUCLEOTIDE SEQUENCE [LARGE SCALE GENOMIC DNA]</scope>
    <source>
        <strain evidence="6 7">MSr11954</strain>
    </source>
</reference>
<feature type="compositionally biased region" description="Low complexity" evidence="5">
    <location>
        <begin position="210"/>
        <end position="222"/>
    </location>
</feature>
<proteinExistence type="inferred from homology"/>
<evidence type="ECO:0000313" key="7">
    <source>
        <dbReference type="Proteomes" id="UP001370348"/>
    </source>
</evidence>
<dbReference type="InterPro" id="IPR024185">
    <property type="entry name" value="FTHF_cligase-like_sf"/>
</dbReference>
<dbReference type="InterPro" id="IPR037171">
    <property type="entry name" value="NagB/RpiA_transferase-like"/>
</dbReference>
<organism evidence="6 7">
    <name type="scientific">Pendulispora albinea</name>
    <dbReference type="NCBI Taxonomy" id="2741071"/>
    <lineage>
        <taxon>Bacteria</taxon>
        <taxon>Pseudomonadati</taxon>
        <taxon>Myxococcota</taxon>
        <taxon>Myxococcia</taxon>
        <taxon>Myxococcales</taxon>
        <taxon>Sorangiineae</taxon>
        <taxon>Pendulisporaceae</taxon>
        <taxon>Pendulispora</taxon>
    </lineage>
</organism>
<dbReference type="Gene3D" id="3.40.50.10420">
    <property type="entry name" value="NagB/RpiA/CoA transferase-like"/>
    <property type="match status" value="1"/>
</dbReference>
<comment type="catalytic activity">
    <reaction evidence="4">
        <text>(6S)-5-formyl-5,6,7,8-tetrahydrofolate + ATP = (6R)-5,10-methenyltetrahydrofolate + ADP + phosphate</text>
        <dbReference type="Rhea" id="RHEA:10488"/>
        <dbReference type="ChEBI" id="CHEBI:30616"/>
        <dbReference type="ChEBI" id="CHEBI:43474"/>
        <dbReference type="ChEBI" id="CHEBI:57455"/>
        <dbReference type="ChEBI" id="CHEBI:57457"/>
        <dbReference type="ChEBI" id="CHEBI:456216"/>
        <dbReference type="EC" id="6.3.3.2"/>
    </reaction>
</comment>
<evidence type="ECO:0000256" key="1">
    <source>
        <dbReference type="ARBA" id="ARBA00010638"/>
    </source>
</evidence>
<sequence length="233" mass="25734">MKEPVSIPPGDPNFEQVVRRRVKAELRKRMRGLRATTPESACAARSSQIVARLREMPALREARSVALFWPIEARREVDLRSLDQELRAKNVRLFYPTIDGESLVMTFKLVPDVAQLAEAGFGFAEPASDAEAAREGELDAIVVPALAVDPAGYRIGYGKGYYDRTLPRFAPPAVTIAVAYDFQLISEVPITEGDVSVDWIVTDQRGWRAQNQQGAEAGAEGAPVARRRLSRGE</sequence>
<dbReference type="NCBIfam" id="TIGR02727">
    <property type="entry name" value="MTHFS_bact"/>
    <property type="match status" value="1"/>
</dbReference>
<evidence type="ECO:0000256" key="4">
    <source>
        <dbReference type="RuleBase" id="RU361279"/>
    </source>
</evidence>
<comment type="cofactor">
    <cofactor evidence="4">
        <name>Mg(2+)</name>
        <dbReference type="ChEBI" id="CHEBI:18420"/>
    </cofactor>
</comment>
<dbReference type="GO" id="GO:0030272">
    <property type="term" value="F:5-formyltetrahydrofolate cyclo-ligase activity"/>
    <property type="evidence" value="ECO:0007669"/>
    <property type="project" value="UniProtKB-EC"/>
</dbReference>
<dbReference type="PANTHER" id="PTHR23407">
    <property type="entry name" value="ATPASE INHIBITOR/5-FORMYLTETRAHYDROFOLATE CYCLO-LIGASE"/>
    <property type="match status" value="1"/>
</dbReference>
<dbReference type="RefSeq" id="WP_394822865.1">
    <property type="nucleotide sequence ID" value="NZ_CP089984.1"/>
</dbReference>
<gene>
    <name evidence="6" type="ORF">LZC94_36050</name>
</gene>
<dbReference type="SUPFAM" id="SSF100950">
    <property type="entry name" value="NagB/RpiA/CoA transferase-like"/>
    <property type="match status" value="1"/>
</dbReference>